<dbReference type="SUPFAM" id="SSF51621">
    <property type="entry name" value="Phosphoenolpyruvate/pyruvate domain"/>
    <property type="match status" value="1"/>
</dbReference>
<dbReference type="PIRSF" id="PIRSF015582">
    <property type="entry name" value="Cit_lyase_B"/>
    <property type="match status" value="1"/>
</dbReference>
<keyword evidence="2 4" id="KW-0479">Metal-binding</keyword>
<dbReference type="PANTHER" id="PTHR32308:SF10">
    <property type="entry name" value="CITRATE LYASE SUBUNIT BETA"/>
    <property type="match status" value="1"/>
</dbReference>
<evidence type="ECO:0000256" key="2">
    <source>
        <dbReference type="ARBA" id="ARBA00022723"/>
    </source>
</evidence>
<dbReference type="GO" id="GO:0006107">
    <property type="term" value="P:oxaloacetate metabolic process"/>
    <property type="evidence" value="ECO:0007669"/>
    <property type="project" value="TreeGrafter"/>
</dbReference>
<protein>
    <submittedName>
        <fullName evidence="5">Citrate lyase subunit beta</fullName>
    </submittedName>
</protein>
<evidence type="ECO:0000256" key="4">
    <source>
        <dbReference type="PIRSR" id="PIRSR015582-2"/>
    </source>
</evidence>
<organism evidence="5 6">
    <name type="scientific">Pontibacillus chungwhensis BH030062</name>
    <dbReference type="NCBI Taxonomy" id="1385513"/>
    <lineage>
        <taxon>Bacteria</taxon>
        <taxon>Bacillati</taxon>
        <taxon>Bacillota</taxon>
        <taxon>Bacilli</taxon>
        <taxon>Bacillales</taxon>
        <taxon>Bacillaceae</taxon>
        <taxon>Pontibacillus</taxon>
    </lineage>
</organism>
<proteinExistence type="predicted"/>
<dbReference type="InterPro" id="IPR040442">
    <property type="entry name" value="Pyrv_kinase-like_dom_sf"/>
</dbReference>
<dbReference type="InterPro" id="IPR011206">
    <property type="entry name" value="Citrate_lyase_beta/mcl1/mcl2"/>
</dbReference>
<evidence type="ECO:0000256" key="1">
    <source>
        <dbReference type="ARBA" id="ARBA00001946"/>
    </source>
</evidence>
<dbReference type="EMBL" id="AVBG01000015">
    <property type="protein sequence ID" value="KGP90211.1"/>
    <property type="molecule type" value="Genomic_DNA"/>
</dbReference>
<accession>A0A0A2UUP0</accession>
<dbReference type="InterPro" id="IPR015813">
    <property type="entry name" value="Pyrv/PenolPyrv_kinase-like_dom"/>
</dbReference>
<dbReference type="Pfam" id="PF15617">
    <property type="entry name" value="C-C_Bond_Lyase"/>
    <property type="match status" value="1"/>
</dbReference>
<evidence type="ECO:0000313" key="6">
    <source>
        <dbReference type="Proteomes" id="UP000030153"/>
    </source>
</evidence>
<sequence length="380" mass="43745">MKHFNMLTSTDYGELFYKVPQFIGPFSPKREIARALGATLYIPALKDRIGHRLMYQLPGLSSAVLCLEDSINDEDVQEAEEHLIQEVRSLQTLAIEKEHLPFLFIRVRNVEQMKRIAQELKEVLHIITGFVLPKFCRRNGLTYLQELQSINEALDLQLYAMPIIETEEFLYKETRLEEMNSIRTLFDEFQHLILNIRIGGTDLSGIYGMRRKFDSTIYDISLLNDFIGDMVNFYGRNSEEYMISGPVWEFFDRKYSDTHTAITEGSPYVHGFIEEIQKDQLNGLCGKTVIHPSHIQLVNAMHVVSKEDYSDALEIVHKNGEGGENGVSISPYANKMNEAKPHLRWAREIIMKSNVYGVFHEDKSYVNLLEKEGVPISNNG</sequence>
<dbReference type="STRING" id="1385513.N780_06600"/>
<comment type="cofactor">
    <cofactor evidence="1">
        <name>Mg(2+)</name>
        <dbReference type="ChEBI" id="CHEBI:18420"/>
    </cofactor>
</comment>
<keyword evidence="3 4" id="KW-0460">Magnesium</keyword>
<comment type="caution">
    <text evidence="5">The sequence shown here is derived from an EMBL/GenBank/DDBJ whole genome shotgun (WGS) entry which is preliminary data.</text>
</comment>
<evidence type="ECO:0000256" key="3">
    <source>
        <dbReference type="ARBA" id="ARBA00022842"/>
    </source>
</evidence>
<feature type="binding site" evidence="4">
    <location>
        <position position="202"/>
    </location>
    <ligand>
        <name>Mg(2+)</name>
        <dbReference type="ChEBI" id="CHEBI:18420"/>
    </ligand>
</feature>
<dbReference type="PANTHER" id="PTHR32308">
    <property type="entry name" value="LYASE BETA SUBUNIT, PUTATIVE (AFU_ORTHOLOGUE AFUA_4G13030)-RELATED"/>
    <property type="match status" value="1"/>
</dbReference>
<dbReference type="eggNOG" id="COG2301">
    <property type="taxonomic scope" value="Bacteria"/>
</dbReference>
<evidence type="ECO:0000313" key="5">
    <source>
        <dbReference type="EMBL" id="KGP90211.1"/>
    </source>
</evidence>
<reference evidence="5 6" key="1">
    <citation type="submission" date="2013-08" db="EMBL/GenBank/DDBJ databases">
        <title>Genome of Pontibacillus chungwhensis.</title>
        <authorList>
            <person name="Wang Q."/>
            <person name="Wang G."/>
        </authorList>
    </citation>
    <scope>NUCLEOTIDE SEQUENCE [LARGE SCALE GENOMIC DNA]</scope>
    <source>
        <strain evidence="5 6">BH030062</strain>
    </source>
</reference>
<name>A0A0A2UUP0_9BACI</name>
<dbReference type="OrthoDB" id="9786940at2"/>
<keyword evidence="6" id="KW-1185">Reference proteome</keyword>
<dbReference type="Proteomes" id="UP000030153">
    <property type="component" value="Unassembled WGS sequence"/>
</dbReference>
<dbReference type="InterPro" id="IPR039480">
    <property type="entry name" value="C-C_Bond_Lyase-like"/>
</dbReference>
<dbReference type="Gene3D" id="3.20.20.60">
    <property type="entry name" value="Phosphoenolpyruvate-binding domains"/>
    <property type="match status" value="1"/>
</dbReference>
<dbReference type="GO" id="GO:0016829">
    <property type="term" value="F:lyase activity"/>
    <property type="evidence" value="ECO:0007669"/>
    <property type="project" value="UniProtKB-KW"/>
</dbReference>
<keyword evidence="5" id="KW-0456">Lyase</keyword>
<dbReference type="GO" id="GO:0000287">
    <property type="term" value="F:magnesium ion binding"/>
    <property type="evidence" value="ECO:0007669"/>
    <property type="project" value="TreeGrafter"/>
</dbReference>
<gene>
    <name evidence="5" type="ORF">N780_06600</name>
</gene>
<dbReference type="AlphaFoldDB" id="A0A0A2UUP0"/>
<dbReference type="RefSeq" id="WP_036786565.1">
    <property type="nucleotide sequence ID" value="NZ_AVBG01000015.1"/>
</dbReference>